<sequence length="174" mass="19127">MIKMFTTQLTGLFKRIYDKQEFQIEDGARLLAQAAIGQGNIYMKGFGEMEAVTAEALFGAEPLPSAKRYDGSTELTEADRVLVVSRFSTDEEAVALGKRLADEGVPFVAVSGLVEGEVNLVDLADVHLDTKVIKGMLPGDEIGERVSFPSSMAALYLYFALGFVIREMLEEYEE</sequence>
<dbReference type="OrthoDB" id="2737584at2"/>
<organism evidence="2 3">
    <name type="scientific">Rossellomorea aquimaris</name>
    <dbReference type="NCBI Taxonomy" id="189382"/>
    <lineage>
        <taxon>Bacteria</taxon>
        <taxon>Bacillati</taxon>
        <taxon>Bacillota</taxon>
        <taxon>Bacilli</taxon>
        <taxon>Bacillales</taxon>
        <taxon>Bacillaceae</taxon>
        <taxon>Rossellomorea</taxon>
    </lineage>
</organism>
<dbReference type="SUPFAM" id="SSF53697">
    <property type="entry name" value="SIS domain"/>
    <property type="match status" value="1"/>
</dbReference>
<evidence type="ECO:0000313" key="3">
    <source>
        <dbReference type="Proteomes" id="UP000252118"/>
    </source>
</evidence>
<gene>
    <name evidence="2" type="ORF">DET59_105103</name>
</gene>
<protein>
    <submittedName>
        <fullName evidence="2">Uncharacterized protein DUF2529</fullName>
    </submittedName>
</protein>
<feature type="domain" description="DUF2529" evidence="1">
    <location>
        <begin position="1"/>
        <end position="169"/>
    </location>
</feature>
<dbReference type="GO" id="GO:0097367">
    <property type="term" value="F:carbohydrate derivative binding"/>
    <property type="evidence" value="ECO:0007669"/>
    <property type="project" value="InterPro"/>
</dbReference>
<dbReference type="RefSeq" id="WP_113969255.1">
    <property type="nucleotide sequence ID" value="NZ_QNRJ01000005.1"/>
</dbReference>
<dbReference type="InterPro" id="IPR019676">
    <property type="entry name" value="DUF2529"/>
</dbReference>
<dbReference type="InterPro" id="IPR046348">
    <property type="entry name" value="SIS_dom_sf"/>
</dbReference>
<comment type="caution">
    <text evidence="2">The sequence shown here is derived from an EMBL/GenBank/DDBJ whole genome shotgun (WGS) entry which is preliminary data.</text>
</comment>
<dbReference type="Gene3D" id="3.40.50.10490">
    <property type="entry name" value="Glucose-6-phosphate isomerase like protein, domain 1"/>
    <property type="match status" value="1"/>
</dbReference>
<dbReference type="Pfam" id="PF10740">
    <property type="entry name" value="DUF2529"/>
    <property type="match status" value="1"/>
</dbReference>
<accession>A0A366ETI9</accession>
<dbReference type="GO" id="GO:1901135">
    <property type="term" value="P:carbohydrate derivative metabolic process"/>
    <property type="evidence" value="ECO:0007669"/>
    <property type="project" value="InterPro"/>
</dbReference>
<proteinExistence type="predicted"/>
<reference evidence="2 3" key="1">
    <citation type="submission" date="2018-06" db="EMBL/GenBank/DDBJ databases">
        <title>Freshwater and sediment microbial communities from various areas in North America, analyzing microbe dynamics in response to fracking.</title>
        <authorList>
            <person name="Lamendella R."/>
        </authorList>
    </citation>
    <scope>NUCLEOTIDE SEQUENCE [LARGE SCALE GENOMIC DNA]</scope>
    <source>
        <strain evidence="2 3">97B</strain>
    </source>
</reference>
<dbReference type="EMBL" id="QNRJ01000005">
    <property type="protein sequence ID" value="RBP04815.1"/>
    <property type="molecule type" value="Genomic_DNA"/>
</dbReference>
<evidence type="ECO:0000313" key="2">
    <source>
        <dbReference type="EMBL" id="RBP04815.1"/>
    </source>
</evidence>
<name>A0A366ETI9_9BACI</name>
<dbReference type="AlphaFoldDB" id="A0A366ETI9"/>
<evidence type="ECO:0000259" key="1">
    <source>
        <dbReference type="Pfam" id="PF10740"/>
    </source>
</evidence>
<dbReference type="Proteomes" id="UP000252118">
    <property type="component" value="Unassembled WGS sequence"/>
</dbReference>